<keyword evidence="3" id="KW-0812">Transmembrane</keyword>
<feature type="coiled-coil region" evidence="1">
    <location>
        <begin position="63"/>
        <end position="90"/>
    </location>
</feature>
<evidence type="ECO:0000256" key="2">
    <source>
        <dbReference type="SAM" id="MobiDB-lite"/>
    </source>
</evidence>
<evidence type="ECO:0000313" key="5">
    <source>
        <dbReference type="Proteomes" id="UP000010846"/>
    </source>
</evidence>
<dbReference type="Proteomes" id="UP000010846">
    <property type="component" value="Chromosome"/>
</dbReference>
<organism evidence="4 5">
    <name type="scientific">Halovivax ruber (strain DSM 18193 / JCM 13892 / XH-70)</name>
    <dbReference type="NCBI Taxonomy" id="797302"/>
    <lineage>
        <taxon>Archaea</taxon>
        <taxon>Methanobacteriati</taxon>
        <taxon>Methanobacteriota</taxon>
        <taxon>Stenosarchaea group</taxon>
        <taxon>Halobacteria</taxon>
        <taxon>Halobacteriales</taxon>
        <taxon>Natrialbaceae</taxon>
        <taxon>Halovivax</taxon>
    </lineage>
</organism>
<name>L0IER0_HALRX</name>
<reference evidence="4" key="1">
    <citation type="submission" date="2011-09" db="EMBL/GenBank/DDBJ databases">
        <title>Complete sequence of Halovivax ruber XH-70.</title>
        <authorList>
            <consortium name="US DOE Joint Genome Institute"/>
            <person name="Lucas S."/>
            <person name="Han J."/>
            <person name="Lapidus A."/>
            <person name="Cheng J.-F."/>
            <person name="Goodwin L."/>
            <person name="Pitluck S."/>
            <person name="Peters L."/>
            <person name="Mikhailova N."/>
            <person name="Davenport K."/>
            <person name="Detter J.C."/>
            <person name="Han C."/>
            <person name="Tapia R."/>
            <person name="Land M."/>
            <person name="Hauser L."/>
            <person name="Kyrpides N."/>
            <person name="Ivanova N."/>
            <person name="Pagani I."/>
            <person name="Sproer C."/>
            <person name="Anderson I."/>
            <person name="Woyke T."/>
        </authorList>
    </citation>
    <scope>NUCLEOTIDE SEQUENCE</scope>
    <source>
        <strain evidence="4">XH-70</strain>
    </source>
</reference>
<dbReference type="HOGENOM" id="CLU_1080121_0_0_2"/>
<accession>L0IER0</accession>
<keyword evidence="3" id="KW-0472">Membrane</keyword>
<gene>
    <name evidence="4" type="ordered locus">Halru_2122</name>
</gene>
<evidence type="ECO:0000256" key="3">
    <source>
        <dbReference type="SAM" id="Phobius"/>
    </source>
</evidence>
<evidence type="ECO:0000256" key="1">
    <source>
        <dbReference type="SAM" id="Coils"/>
    </source>
</evidence>
<dbReference type="AlphaFoldDB" id="L0IER0"/>
<proteinExistence type="predicted"/>
<keyword evidence="5" id="KW-1185">Reference proteome</keyword>
<evidence type="ECO:0000313" key="4">
    <source>
        <dbReference type="EMBL" id="AGB16711.1"/>
    </source>
</evidence>
<dbReference type="GeneID" id="14376630"/>
<dbReference type="RefSeq" id="WP_015301324.1">
    <property type="nucleotide sequence ID" value="NC_019964.1"/>
</dbReference>
<feature type="transmembrane region" description="Helical" evidence="3">
    <location>
        <begin position="12"/>
        <end position="33"/>
    </location>
</feature>
<feature type="transmembrane region" description="Helical" evidence="3">
    <location>
        <begin position="108"/>
        <end position="131"/>
    </location>
</feature>
<dbReference type="KEGG" id="hru:Halru_2122"/>
<feature type="compositionally biased region" description="Acidic residues" evidence="2">
    <location>
        <begin position="230"/>
        <end position="251"/>
    </location>
</feature>
<protein>
    <submittedName>
        <fullName evidence="4">Uncharacterized protein</fullName>
    </submittedName>
</protein>
<dbReference type="EMBL" id="CP003050">
    <property type="protein sequence ID" value="AGB16711.1"/>
    <property type="molecule type" value="Genomic_DNA"/>
</dbReference>
<keyword evidence="3" id="KW-1133">Transmembrane helix</keyword>
<keyword evidence="1" id="KW-0175">Coiled coil</keyword>
<sequence>MIQSDYRTVLKHAVAYLILYPLSVIAGLVGRVGKLLPIHRLSWWVFDRLIGVEEAKAWRDDHVQLVADTVAEEQAEIEESRNELVSQIKERRRETEARFSDGETALSLAIAIASVTASQWVTLVLAVLLIISVTVRFTAIRAVAYNDPDPKSDKEWLWAQSTWNWRILAGKNLTGTLISLRVIQAIGDGIYERWLHEVFAPAVVNPDSGKAMKRMFSISMEELRKQATPDEGEILEYSDEDAGNGDVEEQEEIKVEG</sequence>
<feature type="region of interest" description="Disordered" evidence="2">
    <location>
        <begin position="227"/>
        <end position="257"/>
    </location>
</feature>